<evidence type="ECO:0000313" key="1">
    <source>
        <dbReference type="EMBL" id="GAA4314702.1"/>
    </source>
</evidence>
<gene>
    <name evidence="1" type="ORF">GCM10023149_10920</name>
</gene>
<name>A0ABP8G091_9SPHI</name>
<evidence type="ECO:0000313" key="2">
    <source>
        <dbReference type="Proteomes" id="UP001500582"/>
    </source>
</evidence>
<accession>A0ABP8G091</accession>
<organism evidence="1 2">
    <name type="scientific">Mucilaginibacter gynuensis</name>
    <dbReference type="NCBI Taxonomy" id="1302236"/>
    <lineage>
        <taxon>Bacteria</taxon>
        <taxon>Pseudomonadati</taxon>
        <taxon>Bacteroidota</taxon>
        <taxon>Sphingobacteriia</taxon>
        <taxon>Sphingobacteriales</taxon>
        <taxon>Sphingobacteriaceae</taxon>
        <taxon>Mucilaginibacter</taxon>
    </lineage>
</organism>
<dbReference type="RefSeq" id="WP_345209997.1">
    <property type="nucleotide sequence ID" value="NZ_BAABFT010000002.1"/>
</dbReference>
<reference evidence="2" key="1">
    <citation type="journal article" date="2019" name="Int. J. Syst. Evol. Microbiol.">
        <title>The Global Catalogue of Microorganisms (GCM) 10K type strain sequencing project: providing services to taxonomists for standard genome sequencing and annotation.</title>
        <authorList>
            <consortium name="The Broad Institute Genomics Platform"/>
            <consortium name="The Broad Institute Genome Sequencing Center for Infectious Disease"/>
            <person name="Wu L."/>
            <person name="Ma J."/>
        </authorList>
    </citation>
    <scope>NUCLEOTIDE SEQUENCE [LARGE SCALE GENOMIC DNA]</scope>
    <source>
        <strain evidence="2">JCM 17705</strain>
    </source>
</reference>
<protein>
    <submittedName>
        <fullName evidence="1">Uncharacterized protein</fullName>
    </submittedName>
</protein>
<sequence>MKTKRDYIIKLNSILTRRVIDLHDKGYIHDFLPLRGQSFLCIQNKEKFGMDELNIIVIDQAYDQFTRTFKYIHTIETPDGSKGLLLADFIYTTSKNMIN</sequence>
<proteinExistence type="predicted"/>
<comment type="caution">
    <text evidence="1">The sequence shown here is derived from an EMBL/GenBank/DDBJ whole genome shotgun (WGS) entry which is preliminary data.</text>
</comment>
<dbReference type="Proteomes" id="UP001500582">
    <property type="component" value="Unassembled WGS sequence"/>
</dbReference>
<keyword evidence="2" id="KW-1185">Reference proteome</keyword>
<dbReference type="EMBL" id="BAABFT010000002">
    <property type="protein sequence ID" value="GAA4314702.1"/>
    <property type="molecule type" value="Genomic_DNA"/>
</dbReference>